<evidence type="ECO:0000313" key="8">
    <source>
        <dbReference type="EMBL" id="QEH32696.1"/>
    </source>
</evidence>
<organism evidence="8 9">
    <name type="scientific">Aquisphaera giovannonii</name>
    <dbReference type="NCBI Taxonomy" id="406548"/>
    <lineage>
        <taxon>Bacteria</taxon>
        <taxon>Pseudomonadati</taxon>
        <taxon>Planctomycetota</taxon>
        <taxon>Planctomycetia</taxon>
        <taxon>Isosphaerales</taxon>
        <taxon>Isosphaeraceae</taxon>
        <taxon>Aquisphaera</taxon>
    </lineage>
</organism>
<dbReference type="InterPro" id="IPR012340">
    <property type="entry name" value="NA-bd_OB-fold"/>
</dbReference>
<comment type="subunit">
    <text evidence="4">Component of the 30S ribosomal translation pre-initiation complex which assembles on the 30S ribosome in the order IF-2 and IF-3, IF-1 and N-formylmethionyl-tRNA(fMet); mRNA recruitment can occur at any time during PIC assembly.</text>
</comment>
<proteinExistence type="inferred from homology"/>
<dbReference type="CDD" id="cd04451">
    <property type="entry name" value="S1_IF1"/>
    <property type="match status" value="1"/>
</dbReference>
<reference evidence="8 9" key="1">
    <citation type="submission" date="2019-08" db="EMBL/GenBank/DDBJ databases">
        <title>Deep-cultivation of Planctomycetes and their phenomic and genomic characterization uncovers novel biology.</title>
        <authorList>
            <person name="Wiegand S."/>
            <person name="Jogler M."/>
            <person name="Boedeker C."/>
            <person name="Pinto D."/>
            <person name="Vollmers J."/>
            <person name="Rivas-Marin E."/>
            <person name="Kohn T."/>
            <person name="Peeters S.H."/>
            <person name="Heuer A."/>
            <person name="Rast P."/>
            <person name="Oberbeckmann S."/>
            <person name="Bunk B."/>
            <person name="Jeske O."/>
            <person name="Meyerdierks A."/>
            <person name="Storesund J.E."/>
            <person name="Kallscheuer N."/>
            <person name="Luecker S."/>
            <person name="Lage O.M."/>
            <person name="Pohl T."/>
            <person name="Merkel B.J."/>
            <person name="Hornburger P."/>
            <person name="Mueller R.-W."/>
            <person name="Bruemmer F."/>
            <person name="Labrenz M."/>
            <person name="Spormann A.M."/>
            <person name="Op den Camp H."/>
            <person name="Overmann J."/>
            <person name="Amann R."/>
            <person name="Jetten M.S.M."/>
            <person name="Mascher T."/>
            <person name="Medema M.H."/>
            <person name="Devos D.P."/>
            <person name="Kaster A.-K."/>
            <person name="Ovreas L."/>
            <person name="Rohde M."/>
            <person name="Galperin M.Y."/>
            <person name="Jogler C."/>
        </authorList>
    </citation>
    <scope>NUCLEOTIDE SEQUENCE [LARGE SCALE GENOMIC DNA]</scope>
    <source>
        <strain evidence="8 9">OJF2</strain>
    </source>
</reference>
<dbReference type="KEGG" id="agv:OJF2_11750"/>
<evidence type="ECO:0000256" key="4">
    <source>
        <dbReference type="HAMAP-Rule" id="MF_00075"/>
    </source>
</evidence>
<gene>
    <name evidence="4 8" type="primary">infA</name>
    <name evidence="8" type="ORF">OJF2_11750</name>
</gene>
<dbReference type="InterPro" id="IPR004368">
    <property type="entry name" value="TIF_IF1"/>
</dbReference>
<dbReference type="Gene3D" id="2.40.50.140">
    <property type="entry name" value="Nucleic acid-binding proteins"/>
    <property type="match status" value="1"/>
</dbReference>
<dbReference type="InterPro" id="IPR003029">
    <property type="entry name" value="S1_domain"/>
</dbReference>
<feature type="region of interest" description="Disordered" evidence="6">
    <location>
        <begin position="1"/>
        <end position="27"/>
    </location>
</feature>
<evidence type="ECO:0000313" key="9">
    <source>
        <dbReference type="Proteomes" id="UP000324233"/>
    </source>
</evidence>
<evidence type="ECO:0000256" key="1">
    <source>
        <dbReference type="ARBA" id="ARBA00010939"/>
    </source>
</evidence>
<dbReference type="GO" id="GO:0005829">
    <property type="term" value="C:cytosol"/>
    <property type="evidence" value="ECO:0007669"/>
    <property type="project" value="TreeGrafter"/>
</dbReference>
<evidence type="ECO:0000259" key="7">
    <source>
        <dbReference type="PROSITE" id="PS50832"/>
    </source>
</evidence>
<dbReference type="SUPFAM" id="SSF50249">
    <property type="entry name" value="Nucleic acid-binding proteins"/>
    <property type="match status" value="1"/>
</dbReference>
<evidence type="ECO:0000256" key="6">
    <source>
        <dbReference type="SAM" id="MobiDB-lite"/>
    </source>
</evidence>
<dbReference type="Proteomes" id="UP000324233">
    <property type="component" value="Chromosome"/>
</dbReference>
<keyword evidence="3 4" id="KW-0648">Protein biosynthesis</keyword>
<sequence length="95" mass="10918">MRIPAERPAHRLAGPTPIPKEARVAREEPIRTEGRIVEALPNTQFMVELENGHRILAHIAGKMRKNFIRIVPGDRVTVEITPYDLTKGRIVYRER</sequence>
<dbReference type="EMBL" id="CP042997">
    <property type="protein sequence ID" value="QEH32696.1"/>
    <property type="molecule type" value="Genomic_DNA"/>
</dbReference>
<comment type="similarity">
    <text evidence="1 4">Belongs to the IF-1 family.</text>
</comment>
<dbReference type="Pfam" id="PF01176">
    <property type="entry name" value="eIF-1a"/>
    <property type="match status" value="1"/>
</dbReference>
<name>A0A5B9VW53_9BACT</name>
<evidence type="ECO:0000256" key="2">
    <source>
        <dbReference type="ARBA" id="ARBA00022540"/>
    </source>
</evidence>
<keyword evidence="2 4" id="KW-0396">Initiation factor</keyword>
<dbReference type="PROSITE" id="PS50832">
    <property type="entry name" value="S1_IF1_TYPE"/>
    <property type="match status" value="1"/>
</dbReference>
<dbReference type="NCBIfam" id="TIGR00008">
    <property type="entry name" value="infA"/>
    <property type="match status" value="1"/>
</dbReference>
<keyword evidence="9" id="KW-1185">Reference proteome</keyword>
<dbReference type="GO" id="GO:0019843">
    <property type="term" value="F:rRNA binding"/>
    <property type="evidence" value="ECO:0007669"/>
    <property type="project" value="UniProtKB-UniRule"/>
</dbReference>
<feature type="domain" description="S1-like" evidence="7">
    <location>
        <begin position="20"/>
        <end position="95"/>
    </location>
</feature>
<evidence type="ECO:0000256" key="3">
    <source>
        <dbReference type="ARBA" id="ARBA00022917"/>
    </source>
</evidence>
<dbReference type="AlphaFoldDB" id="A0A5B9VW53"/>
<dbReference type="InterPro" id="IPR006196">
    <property type="entry name" value="RNA-binding_domain_S1_IF1"/>
</dbReference>
<accession>A0A5B9VW53</accession>
<comment type="subcellular location">
    <subcellularLocation>
        <location evidence="4">Cytoplasm</location>
    </subcellularLocation>
</comment>
<keyword evidence="4" id="KW-0694">RNA-binding</keyword>
<keyword evidence="4" id="KW-0699">rRNA-binding</keyword>
<dbReference type="FunFam" id="2.40.50.140:FF:000002">
    <property type="entry name" value="Translation initiation factor IF-1"/>
    <property type="match status" value="1"/>
</dbReference>
<dbReference type="HAMAP" id="MF_00075">
    <property type="entry name" value="IF_1"/>
    <property type="match status" value="1"/>
</dbReference>
<dbReference type="SMART" id="SM00316">
    <property type="entry name" value="S1"/>
    <property type="match status" value="1"/>
</dbReference>
<comment type="function">
    <text evidence="4">One of the essential components for the initiation of protein synthesis. Stabilizes the binding of IF-2 and IF-3 on the 30S subunit to which N-formylmethionyl-tRNA(fMet) subsequently binds. Helps modulate mRNA selection, yielding the 30S pre-initiation complex (PIC). Upon addition of the 50S ribosomal subunit IF-1, IF-2 and IF-3 are released leaving the mature 70S translation initiation complex.</text>
</comment>
<dbReference type="GO" id="GO:0003743">
    <property type="term" value="F:translation initiation factor activity"/>
    <property type="evidence" value="ECO:0007669"/>
    <property type="project" value="UniProtKB-UniRule"/>
</dbReference>
<evidence type="ECO:0000256" key="5">
    <source>
        <dbReference type="NCBIfam" id="TIGR00008"/>
    </source>
</evidence>
<keyword evidence="4" id="KW-0963">Cytoplasm</keyword>
<protein>
    <recommendedName>
        <fullName evidence="4 5">Translation initiation factor IF-1</fullName>
    </recommendedName>
</protein>
<dbReference type="PANTHER" id="PTHR33370">
    <property type="entry name" value="TRANSLATION INITIATION FACTOR IF-1, CHLOROPLASTIC"/>
    <property type="match status" value="1"/>
</dbReference>
<dbReference type="PANTHER" id="PTHR33370:SF1">
    <property type="entry name" value="TRANSLATION INITIATION FACTOR IF-1, CHLOROPLASTIC"/>
    <property type="match status" value="1"/>
</dbReference>
<dbReference type="GO" id="GO:0043022">
    <property type="term" value="F:ribosome binding"/>
    <property type="evidence" value="ECO:0007669"/>
    <property type="project" value="UniProtKB-UniRule"/>
</dbReference>